<proteinExistence type="predicted"/>
<dbReference type="EMBL" id="BSST01000001">
    <property type="protein sequence ID" value="GLX80497.1"/>
    <property type="molecule type" value="Genomic_DNA"/>
</dbReference>
<feature type="transmembrane region" description="Helical" evidence="1">
    <location>
        <begin position="6"/>
        <end position="24"/>
    </location>
</feature>
<keyword evidence="1" id="KW-0472">Membrane</keyword>
<feature type="transmembrane region" description="Helical" evidence="1">
    <location>
        <begin position="45"/>
        <end position="62"/>
    </location>
</feature>
<keyword evidence="1" id="KW-0812">Transmembrane</keyword>
<name>A0ABQ6GYV0_9GAMM</name>
<protein>
    <submittedName>
        <fullName evidence="2">Uncharacterized protein</fullName>
    </submittedName>
</protein>
<keyword evidence="1" id="KW-1133">Transmembrane helix</keyword>
<sequence>MDNYSLADILIKSIVIMLGCYFVMRGKQLKTSNNKQEATMLPPNTMIILGMVIIISNGYLLLDNFL</sequence>
<organism evidence="2 3">
    <name type="scientific">Thalassotalea insulae</name>
    <dbReference type="NCBI Taxonomy" id="2056778"/>
    <lineage>
        <taxon>Bacteria</taxon>
        <taxon>Pseudomonadati</taxon>
        <taxon>Pseudomonadota</taxon>
        <taxon>Gammaproteobacteria</taxon>
        <taxon>Alteromonadales</taxon>
        <taxon>Colwelliaceae</taxon>
        <taxon>Thalassotalea</taxon>
    </lineage>
</organism>
<keyword evidence="3" id="KW-1185">Reference proteome</keyword>
<accession>A0ABQ6GYV0</accession>
<gene>
    <name evidence="2" type="ORF">tinsulaeT_38370</name>
</gene>
<evidence type="ECO:0000313" key="2">
    <source>
        <dbReference type="EMBL" id="GLX80497.1"/>
    </source>
</evidence>
<evidence type="ECO:0000256" key="1">
    <source>
        <dbReference type="SAM" id="Phobius"/>
    </source>
</evidence>
<comment type="caution">
    <text evidence="2">The sequence shown here is derived from an EMBL/GenBank/DDBJ whole genome shotgun (WGS) entry which is preliminary data.</text>
</comment>
<reference evidence="2 3" key="1">
    <citation type="submission" date="2023-03" db="EMBL/GenBank/DDBJ databases">
        <title>Draft genome sequence of Thalassotalea insulae KCTC 62186T.</title>
        <authorList>
            <person name="Sawabe T."/>
        </authorList>
    </citation>
    <scope>NUCLEOTIDE SEQUENCE [LARGE SCALE GENOMIC DNA]</scope>
    <source>
        <strain evidence="2 3">KCTC 62186</strain>
    </source>
</reference>
<dbReference type="Proteomes" id="UP001157186">
    <property type="component" value="Unassembled WGS sequence"/>
</dbReference>
<evidence type="ECO:0000313" key="3">
    <source>
        <dbReference type="Proteomes" id="UP001157186"/>
    </source>
</evidence>